<gene>
    <name evidence="2" type="ORF">GCM10010915_19270</name>
</gene>
<dbReference type="Pfam" id="PF17765">
    <property type="entry name" value="MLTR_LBD"/>
    <property type="match status" value="1"/>
</dbReference>
<dbReference type="GO" id="GO:0003677">
    <property type="term" value="F:DNA binding"/>
    <property type="evidence" value="ECO:0007669"/>
    <property type="project" value="InterPro"/>
</dbReference>
<keyword evidence="3" id="KW-1185">Reference proteome</keyword>
<feature type="domain" description="HTH cro/C1-type" evidence="1">
    <location>
        <begin position="33"/>
        <end position="80"/>
    </location>
</feature>
<dbReference type="Gene3D" id="1.10.260.40">
    <property type="entry name" value="lambda repressor-like DNA-binding domains"/>
    <property type="match status" value="1"/>
</dbReference>
<dbReference type="EMBL" id="BMHO01000001">
    <property type="protein sequence ID" value="GGD38591.1"/>
    <property type="molecule type" value="Genomic_DNA"/>
</dbReference>
<reference evidence="2" key="1">
    <citation type="journal article" date="2014" name="Int. J. Syst. Evol. Microbiol.">
        <title>Complete genome sequence of Corynebacterium casei LMG S-19264T (=DSM 44701T), isolated from a smear-ripened cheese.</title>
        <authorList>
            <consortium name="US DOE Joint Genome Institute (JGI-PGF)"/>
            <person name="Walter F."/>
            <person name="Albersmeier A."/>
            <person name="Kalinowski J."/>
            <person name="Ruckert C."/>
        </authorList>
    </citation>
    <scope>NUCLEOTIDE SEQUENCE</scope>
    <source>
        <strain evidence="2">CGMCC 1.15152</strain>
    </source>
</reference>
<dbReference type="InterPro" id="IPR010982">
    <property type="entry name" value="Lambda_DNA-bd_dom_sf"/>
</dbReference>
<dbReference type="CDD" id="cd00093">
    <property type="entry name" value="HTH_XRE"/>
    <property type="match status" value="1"/>
</dbReference>
<dbReference type="PANTHER" id="PTHR35010:SF2">
    <property type="entry name" value="BLL4672 PROTEIN"/>
    <property type="match status" value="1"/>
</dbReference>
<accession>A0A916YBF6</accession>
<dbReference type="InterPro" id="IPR041413">
    <property type="entry name" value="MLTR_LBD"/>
</dbReference>
<name>A0A916YBF6_9MICO</name>
<dbReference type="SUPFAM" id="SSF47413">
    <property type="entry name" value="lambda repressor-like DNA-binding domains"/>
    <property type="match status" value="1"/>
</dbReference>
<organism evidence="2 3">
    <name type="scientific">Microbacterium faecale</name>
    <dbReference type="NCBI Taxonomy" id="1804630"/>
    <lineage>
        <taxon>Bacteria</taxon>
        <taxon>Bacillati</taxon>
        <taxon>Actinomycetota</taxon>
        <taxon>Actinomycetes</taxon>
        <taxon>Micrococcales</taxon>
        <taxon>Microbacteriaceae</taxon>
        <taxon>Microbacterium</taxon>
    </lineage>
</organism>
<dbReference type="PROSITE" id="PS50943">
    <property type="entry name" value="HTH_CROC1"/>
    <property type="match status" value="1"/>
</dbReference>
<dbReference type="Gene3D" id="3.30.450.180">
    <property type="match status" value="1"/>
</dbReference>
<evidence type="ECO:0000313" key="2">
    <source>
        <dbReference type="EMBL" id="GGD38591.1"/>
    </source>
</evidence>
<dbReference type="PANTHER" id="PTHR35010">
    <property type="entry name" value="BLL4672 PROTEIN-RELATED"/>
    <property type="match status" value="1"/>
</dbReference>
<protein>
    <submittedName>
        <fullName evidence="2">Transcriptional regulator</fullName>
    </submittedName>
</protein>
<dbReference type="SMART" id="SM00530">
    <property type="entry name" value="HTH_XRE"/>
    <property type="match status" value="1"/>
</dbReference>
<dbReference type="AlphaFoldDB" id="A0A916YBF6"/>
<evidence type="ECO:0000259" key="1">
    <source>
        <dbReference type="PROSITE" id="PS50943"/>
    </source>
</evidence>
<comment type="caution">
    <text evidence="2">The sequence shown here is derived from an EMBL/GenBank/DDBJ whole genome shotgun (WGS) entry which is preliminary data.</text>
</comment>
<proteinExistence type="predicted"/>
<evidence type="ECO:0000313" key="3">
    <source>
        <dbReference type="Proteomes" id="UP000633205"/>
    </source>
</evidence>
<dbReference type="Proteomes" id="UP000633205">
    <property type="component" value="Unassembled WGS sequence"/>
</dbReference>
<reference evidence="2" key="2">
    <citation type="submission" date="2020-09" db="EMBL/GenBank/DDBJ databases">
        <authorList>
            <person name="Sun Q."/>
            <person name="Zhou Y."/>
        </authorList>
    </citation>
    <scope>NUCLEOTIDE SEQUENCE</scope>
    <source>
        <strain evidence="2">CGMCC 1.15152</strain>
    </source>
</reference>
<dbReference type="Pfam" id="PF13560">
    <property type="entry name" value="HTH_31"/>
    <property type="match status" value="1"/>
</dbReference>
<dbReference type="RefSeq" id="WP_188712034.1">
    <property type="nucleotide sequence ID" value="NZ_BMHO01000001.1"/>
</dbReference>
<sequence length="258" mass="28638">MPNELGDFLRARRAAVPPQPSTNGAAGRRRITGLRREEVAASAGISVDYYTRLEQGRERHPSDAVINALAGVLDLTDDGKSHLFRLRGTPANSSRDARASSSALAERMSALVQAVAPNPAYVLDRFSNMIAANHEGLALYDGFADLAPEQRNTCRYLMTDPRASQIFVEWEELARGAVAHLRAANADDLHDPQLQTLVADLSAQSPLFTEWWAEHIVQQRRASIKHIRTATGEVIARRYEVLHIPDEELRMTLWLPQA</sequence>
<dbReference type="InterPro" id="IPR001387">
    <property type="entry name" value="Cro/C1-type_HTH"/>
</dbReference>